<dbReference type="PANTHER" id="PTHR15323">
    <property type="entry name" value="D123 PROTEIN"/>
    <property type="match status" value="1"/>
</dbReference>
<comment type="similarity">
    <text evidence="1">Belongs to the CDC123 family.</text>
</comment>
<evidence type="ECO:0000256" key="2">
    <source>
        <dbReference type="SAM" id="MobiDB-lite"/>
    </source>
</evidence>
<gene>
    <name evidence="3" type="ORF">AB1Y20_015403</name>
</gene>
<accession>A0AB34K0M8</accession>
<dbReference type="PANTHER" id="PTHR15323:SF6">
    <property type="entry name" value="CELL DIVISION CYCLE PROTEIN 123 HOMOLOG"/>
    <property type="match status" value="1"/>
</dbReference>
<dbReference type="Proteomes" id="UP001515480">
    <property type="component" value="Unassembled WGS sequence"/>
</dbReference>
<evidence type="ECO:0000313" key="3">
    <source>
        <dbReference type="EMBL" id="KAL1526703.1"/>
    </source>
</evidence>
<dbReference type="AlphaFoldDB" id="A0AB34K0M8"/>
<evidence type="ECO:0000313" key="4">
    <source>
        <dbReference type="Proteomes" id="UP001515480"/>
    </source>
</evidence>
<reference evidence="3 4" key="1">
    <citation type="journal article" date="2024" name="Science">
        <title>Giant polyketide synthase enzymes in the biosynthesis of giant marine polyether toxins.</title>
        <authorList>
            <person name="Fallon T.R."/>
            <person name="Shende V.V."/>
            <person name="Wierzbicki I.H."/>
            <person name="Pendleton A.L."/>
            <person name="Watervoot N.F."/>
            <person name="Auber R.P."/>
            <person name="Gonzalez D.J."/>
            <person name="Wisecaver J.H."/>
            <person name="Moore B.S."/>
        </authorList>
    </citation>
    <scope>NUCLEOTIDE SEQUENCE [LARGE SCALE GENOMIC DNA]</scope>
    <source>
        <strain evidence="3 4">12B1</strain>
    </source>
</reference>
<dbReference type="InterPro" id="IPR009772">
    <property type="entry name" value="CDC123"/>
</dbReference>
<name>A0AB34K0M8_PRYPA</name>
<evidence type="ECO:0000256" key="1">
    <source>
        <dbReference type="ARBA" id="ARBA00011047"/>
    </source>
</evidence>
<protein>
    <recommendedName>
        <fullName evidence="5">Cell division cycle protein 123 homolog</fullName>
    </recommendedName>
</protein>
<sequence length="390" mass="42342">MSARMGAASAALEQCSFDRWYPALRRVSIKSIVVPLSHEFVAHLLADGVFVHDSASSDGSDDNGSVAASAARPRFPEVEQKITDAIAELGGAVFPKLNWSAPKDAAWLLGGNLKCVSAKDVITLLQSSDHIAHDICDARPACASVPSEGDPEFPAPTYSWRNHSWVLVLRKWSNLRTSNEFRCFSVGGRLIAASQRDRYGHYEFLVPMREAILHRLSQFSLQHLVNMAVVPHAVVWDAYMESHTQKVYLLDLAPFHESVDPILFDWPTLRRIAENQTSAAGHSSLDASVAADNHVPGSTFLAAAALRAADAGVIRPCDAGAADDSAVELRLVDEQGLAPTSQMYYGVPHDLRETGDIASLIANARNALSEQVEEHEPTGSESESLEAPIE</sequence>
<dbReference type="EMBL" id="JBGBPQ010000003">
    <property type="protein sequence ID" value="KAL1526703.1"/>
    <property type="molecule type" value="Genomic_DNA"/>
</dbReference>
<feature type="region of interest" description="Disordered" evidence="2">
    <location>
        <begin position="368"/>
        <end position="390"/>
    </location>
</feature>
<comment type="caution">
    <text evidence="3">The sequence shown here is derived from an EMBL/GenBank/DDBJ whole genome shotgun (WGS) entry which is preliminary data.</text>
</comment>
<keyword evidence="4" id="KW-1185">Reference proteome</keyword>
<dbReference type="GO" id="GO:0005737">
    <property type="term" value="C:cytoplasm"/>
    <property type="evidence" value="ECO:0007669"/>
    <property type="project" value="TreeGrafter"/>
</dbReference>
<proteinExistence type="inferred from homology"/>
<dbReference type="Pfam" id="PF07065">
    <property type="entry name" value="D123"/>
    <property type="match status" value="1"/>
</dbReference>
<organism evidence="3 4">
    <name type="scientific">Prymnesium parvum</name>
    <name type="common">Toxic golden alga</name>
    <dbReference type="NCBI Taxonomy" id="97485"/>
    <lineage>
        <taxon>Eukaryota</taxon>
        <taxon>Haptista</taxon>
        <taxon>Haptophyta</taxon>
        <taxon>Prymnesiophyceae</taxon>
        <taxon>Prymnesiales</taxon>
        <taxon>Prymnesiaceae</taxon>
        <taxon>Prymnesium</taxon>
    </lineage>
</organism>
<evidence type="ECO:0008006" key="5">
    <source>
        <dbReference type="Google" id="ProtNLM"/>
    </source>
</evidence>